<accession>A0A915YDF5</accession>
<dbReference type="Proteomes" id="UP001060919">
    <property type="component" value="Chromosome"/>
</dbReference>
<dbReference type="SUPFAM" id="SSF48452">
    <property type="entry name" value="TPR-like"/>
    <property type="match status" value="1"/>
</dbReference>
<sequence>MKELKDKIHEQITQLCREGDLIAENEFFIEAINKYEKALKLIPFPQNEWEATTWVLTAIADALFLDGQFEKSLLKFTETLECPNAFGNSFIHLRLGQCSYETGNFNRAANELVRAYALEGKKIFKGEHPKYFKFLKSRIDTKEYRHQGRNVKYELFLKNYYIGYTYFERADPPMGCVFGKIEDSLLSYQWLKKYCYENQIELTADYEDEKLISTRAIPDLKVYNKEMIEIKGIGNQICGMDSEAFEIHVEGVPYPSYEEEFSHHVKEYNNSFKNQ</sequence>
<keyword evidence="2" id="KW-1185">Reference proteome</keyword>
<name>A0A915YDF5_9BACT</name>
<dbReference type="Gene3D" id="1.25.40.10">
    <property type="entry name" value="Tetratricopeptide repeat domain"/>
    <property type="match status" value="1"/>
</dbReference>
<evidence type="ECO:0000313" key="2">
    <source>
        <dbReference type="Proteomes" id="UP001060919"/>
    </source>
</evidence>
<proteinExistence type="predicted"/>
<dbReference type="RefSeq" id="WP_264792271.1">
    <property type="nucleotide sequence ID" value="NZ_AP026867.1"/>
</dbReference>
<organism evidence="1 2">
    <name type="scientific">Aureispira anguillae</name>
    <dbReference type="NCBI Taxonomy" id="2864201"/>
    <lineage>
        <taxon>Bacteria</taxon>
        <taxon>Pseudomonadati</taxon>
        <taxon>Bacteroidota</taxon>
        <taxon>Saprospiria</taxon>
        <taxon>Saprospirales</taxon>
        <taxon>Saprospiraceae</taxon>
        <taxon>Aureispira</taxon>
    </lineage>
</organism>
<evidence type="ECO:0008006" key="3">
    <source>
        <dbReference type="Google" id="ProtNLM"/>
    </source>
</evidence>
<dbReference type="InterPro" id="IPR011990">
    <property type="entry name" value="TPR-like_helical_dom_sf"/>
</dbReference>
<protein>
    <recommendedName>
        <fullName evidence="3">Tetratricopeptide repeat protein</fullName>
    </recommendedName>
</protein>
<gene>
    <name evidence="1" type="ORF">AsAng_0017740</name>
</gene>
<dbReference type="AlphaFoldDB" id="A0A915YDF5"/>
<dbReference type="KEGG" id="aup:AsAng_0017740"/>
<evidence type="ECO:0000313" key="1">
    <source>
        <dbReference type="EMBL" id="BDS11063.1"/>
    </source>
</evidence>
<dbReference type="EMBL" id="AP026867">
    <property type="protein sequence ID" value="BDS11063.1"/>
    <property type="molecule type" value="Genomic_DNA"/>
</dbReference>
<reference evidence="1" key="1">
    <citation type="submission" date="2022-09" db="EMBL/GenBank/DDBJ databases">
        <title>Aureispira anguillicida sp. nov., isolated from Leptocephalus of Japanese eel Anguilla japonica.</title>
        <authorList>
            <person name="Yuasa K."/>
            <person name="Mekata T."/>
            <person name="Ikunari K."/>
        </authorList>
    </citation>
    <scope>NUCLEOTIDE SEQUENCE</scope>
    <source>
        <strain evidence="1">EL160426</strain>
    </source>
</reference>